<dbReference type="InterPro" id="IPR037171">
    <property type="entry name" value="NagB/RpiA_transferase-like"/>
</dbReference>
<comment type="similarity">
    <text evidence="1">Belongs to the glucosamine/galactosamine-6-phosphate isomerase family. 6-phosphogluconolactonase subfamily.</text>
</comment>
<gene>
    <name evidence="3" type="primary">pgl</name>
    <name evidence="3" type="ORF">HY544_00700</name>
</gene>
<dbReference type="InterPro" id="IPR005900">
    <property type="entry name" value="6-phosphogluconolactonase_DevB"/>
</dbReference>
<evidence type="ECO:0000256" key="1">
    <source>
        <dbReference type="ARBA" id="ARBA00010662"/>
    </source>
</evidence>
<evidence type="ECO:0000313" key="3">
    <source>
        <dbReference type="EMBL" id="MBI4210011.1"/>
    </source>
</evidence>
<accession>A0A8T3YM86</accession>
<dbReference type="PANTHER" id="PTHR11054:SF0">
    <property type="entry name" value="6-PHOSPHOGLUCONOLACTONASE"/>
    <property type="match status" value="1"/>
</dbReference>
<dbReference type="NCBIfam" id="TIGR01198">
    <property type="entry name" value="pgl"/>
    <property type="match status" value="1"/>
</dbReference>
<protein>
    <submittedName>
        <fullName evidence="3">6-phosphogluconolactonase</fullName>
        <ecNumber evidence="3">3.1.1.31</ecNumber>
    </submittedName>
</protein>
<dbReference type="Proteomes" id="UP000732298">
    <property type="component" value="Unassembled WGS sequence"/>
</dbReference>
<dbReference type="Gene3D" id="3.40.50.1360">
    <property type="match status" value="1"/>
</dbReference>
<proteinExistence type="inferred from homology"/>
<dbReference type="SUPFAM" id="SSF100950">
    <property type="entry name" value="NagB/RpiA/CoA transferase-like"/>
    <property type="match status" value="1"/>
</dbReference>
<reference evidence="3" key="1">
    <citation type="submission" date="2020-07" db="EMBL/GenBank/DDBJ databases">
        <title>Huge and variable diversity of episymbiotic CPR bacteria and DPANN archaea in groundwater ecosystems.</title>
        <authorList>
            <person name="He C.Y."/>
            <person name="Keren R."/>
            <person name="Whittaker M."/>
            <person name="Farag I.F."/>
            <person name="Doudna J."/>
            <person name="Cate J.H.D."/>
            <person name="Banfield J.F."/>
        </authorList>
    </citation>
    <scope>NUCLEOTIDE SEQUENCE</scope>
    <source>
        <strain evidence="3">NC_groundwater_1296_Ag_S-0.2um_52_80</strain>
    </source>
</reference>
<dbReference type="Pfam" id="PF01182">
    <property type="entry name" value="Glucosamine_iso"/>
    <property type="match status" value="1"/>
</dbReference>
<organism evidence="3 4">
    <name type="scientific">Candidatus Iainarchaeum sp</name>
    <dbReference type="NCBI Taxonomy" id="3101447"/>
    <lineage>
        <taxon>Archaea</taxon>
        <taxon>Candidatus Iainarchaeota</taxon>
        <taxon>Candidatus Iainarchaeia</taxon>
        <taxon>Candidatus Iainarchaeales</taxon>
        <taxon>Candidatus Iainarchaeaceae</taxon>
        <taxon>Candidatus Iainarchaeum</taxon>
    </lineage>
</organism>
<dbReference type="EMBL" id="JACQPB010000005">
    <property type="protein sequence ID" value="MBI4210011.1"/>
    <property type="molecule type" value="Genomic_DNA"/>
</dbReference>
<comment type="caution">
    <text evidence="3">The sequence shown here is derived from an EMBL/GenBank/DDBJ whole genome shotgun (WGS) entry which is preliminary data.</text>
</comment>
<dbReference type="GO" id="GO:0017057">
    <property type="term" value="F:6-phosphogluconolactonase activity"/>
    <property type="evidence" value="ECO:0007669"/>
    <property type="project" value="UniProtKB-EC"/>
</dbReference>
<dbReference type="GO" id="GO:0005975">
    <property type="term" value="P:carbohydrate metabolic process"/>
    <property type="evidence" value="ECO:0007669"/>
    <property type="project" value="InterPro"/>
</dbReference>
<name>A0A8T3YM86_9ARCH</name>
<feature type="domain" description="Glucosamine/galactosamine-6-phosphate isomerase" evidence="2">
    <location>
        <begin position="14"/>
        <end position="209"/>
    </location>
</feature>
<dbReference type="GO" id="GO:0006098">
    <property type="term" value="P:pentose-phosphate shunt"/>
    <property type="evidence" value="ECO:0007669"/>
    <property type="project" value="InterPro"/>
</dbReference>
<evidence type="ECO:0000259" key="2">
    <source>
        <dbReference type="Pfam" id="PF01182"/>
    </source>
</evidence>
<dbReference type="AlphaFoldDB" id="A0A8T3YM86"/>
<keyword evidence="3" id="KW-0378">Hydrolase</keyword>
<dbReference type="InterPro" id="IPR039104">
    <property type="entry name" value="6PGL"/>
</dbReference>
<dbReference type="CDD" id="cd01400">
    <property type="entry name" value="6PGL"/>
    <property type="match status" value="1"/>
</dbReference>
<dbReference type="EC" id="3.1.1.31" evidence="3"/>
<dbReference type="InterPro" id="IPR006148">
    <property type="entry name" value="Glc/Gal-6P_isomerase"/>
</dbReference>
<sequence length="224" mass="24105">MLKIIHSKDFDGMSRKAAETAAYEINSAKKQFCLAISGGSSVTGLLEELAGRKAVWPAVNAFMADERLVPITDAGSNYRQANELLFSKVRGIHAFPFEMEKGLSAYEARFLSVTNGKLDLVMLGAGEDGHIASLFPNSPAVGNNSAGYIEVHDAPKPPASRISLSPKAIWHAGMVILLFASETKRPAFEKFMDKNVSVANCPAKIALKAKKCIVFTVFGGKNAK</sequence>
<dbReference type="PANTHER" id="PTHR11054">
    <property type="entry name" value="6-PHOSPHOGLUCONOLACTONASE"/>
    <property type="match status" value="1"/>
</dbReference>
<evidence type="ECO:0000313" key="4">
    <source>
        <dbReference type="Proteomes" id="UP000732298"/>
    </source>
</evidence>